<dbReference type="Proteomes" id="UP001301769">
    <property type="component" value="Unassembled WGS sequence"/>
</dbReference>
<feature type="compositionally biased region" description="Basic residues" evidence="1">
    <location>
        <begin position="13"/>
        <end position="30"/>
    </location>
</feature>
<organism evidence="2 3">
    <name type="scientific">Rhypophila decipiens</name>
    <dbReference type="NCBI Taxonomy" id="261697"/>
    <lineage>
        <taxon>Eukaryota</taxon>
        <taxon>Fungi</taxon>
        <taxon>Dikarya</taxon>
        <taxon>Ascomycota</taxon>
        <taxon>Pezizomycotina</taxon>
        <taxon>Sordariomycetes</taxon>
        <taxon>Sordariomycetidae</taxon>
        <taxon>Sordariales</taxon>
        <taxon>Naviculisporaceae</taxon>
        <taxon>Rhypophila</taxon>
    </lineage>
</organism>
<evidence type="ECO:0000256" key="1">
    <source>
        <dbReference type="SAM" id="MobiDB-lite"/>
    </source>
</evidence>
<accession>A0AAN6Y9W7</accession>
<name>A0AAN6Y9W7_9PEZI</name>
<feature type="region of interest" description="Disordered" evidence="1">
    <location>
        <begin position="1"/>
        <end position="35"/>
    </location>
</feature>
<dbReference type="EMBL" id="MU858088">
    <property type="protein sequence ID" value="KAK4214753.1"/>
    <property type="molecule type" value="Genomic_DNA"/>
</dbReference>
<reference evidence="2" key="2">
    <citation type="submission" date="2023-05" db="EMBL/GenBank/DDBJ databases">
        <authorList>
            <consortium name="Lawrence Berkeley National Laboratory"/>
            <person name="Steindorff A."/>
            <person name="Hensen N."/>
            <person name="Bonometti L."/>
            <person name="Westerberg I."/>
            <person name="Brannstrom I.O."/>
            <person name="Guillou S."/>
            <person name="Cros-Aarteil S."/>
            <person name="Calhoun S."/>
            <person name="Haridas S."/>
            <person name="Kuo A."/>
            <person name="Mondo S."/>
            <person name="Pangilinan J."/>
            <person name="Riley R."/>
            <person name="Labutti K."/>
            <person name="Andreopoulos B."/>
            <person name="Lipzen A."/>
            <person name="Chen C."/>
            <person name="Yanf M."/>
            <person name="Daum C."/>
            <person name="Ng V."/>
            <person name="Clum A."/>
            <person name="Ohm R."/>
            <person name="Martin F."/>
            <person name="Silar P."/>
            <person name="Natvig D."/>
            <person name="Lalanne C."/>
            <person name="Gautier V."/>
            <person name="Ament-Velasquez S.L."/>
            <person name="Kruys A."/>
            <person name="Hutchinson M.I."/>
            <person name="Powell A.J."/>
            <person name="Barry K."/>
            <person name="Miller A.N."/>
            <person name="Grigoriev I.V."/>
            <person name="Debuchy R."/>
            <person name="Gladieux P."/>
            <person name="Thoren M.H."/>
            <person name="Johannesson H."/>
        </authorList>
    </citation>
    <scope>NUCLEOTIDE SEQUENCE</scope>
    <source>
        <strain evidence="2">PSN293</strain>
    </source>
</reference>
<reference evidence="2" key="1">
    <citation type="journal article" date="2023" name="Mol. Phylogenet. Evol.">
        <title>Genome-scale phylogeny and comparative genomics of the fungal order Sordariales.</title>
        <authorList>
            <person name="Hensen N."/>
            <person name="Bonometti L."/>
            <person name="Westerberg I."/>
            <person name="Brannstrom I.O."/>
            <person name="Guillou S."/>
            <person name="Cros-Aarteil S."/>
            <person name="Calhoun S."/>
            <person name="Haridas S."/>
            <person name="Kuo A."/>
            <person name="Mondo S."/>
            <person name="Pangilinan J."/>
            <person name="Riley R."/>
            <person name="LaButti K."/>
            <person name="Andreopoulos B."/>
            <person name="Lipzen A."/>
            <person name="Chen C."/>
            <person name="Yan M."/>
            <person name="Daum C."/>
            <person name="Ng V."/>
            <person name="Clum A."/>
            <person name="Steindorff A."/>
            <person name="Ohm R.A."/>
            <person name="Martin F."/>
            <person name="Silar P."/>
            <person name="Natvig D.O."/>
            <person name="Lalanne C."/>
            <person name="Gautier V."/>
            <person name="Ament-Velasquez S.L."/>
            <person name="Kruys A."/>
            <person name="Hutchinson M.I."/>
            <person name="Powell A.J."/>
            <person name="Barry K."/>
            <person name="Miller A.N."/>
            <person name="Grigoriev I.V."/>
            <person name="Debuchy R."/>
            <person name="Gladieux P."/>
            <person name="Hiltunen Thoren M."/>
            <person name="Johannesson H."/>
        </authorList>
    </citation>
    <scope>NUCLEOTIDE SEQUENCE</scope>
    <source>
        <strain evidence="2">PSN293</strain>
    </source>
</reference>
<comment type="caution">
    <text evidence="2">The sequence shown here is derived from an EMBL/GenBank/DDBJ whole genome shotgun (WGS) entry which is preliminary data.</text>
</comment>
<dbReference type="Pfam" id="PF12224">
    <property type="entry name" value="Amidoligase_2"/>
    <property type="match status" value="1"/>
</dbReference>
<protein>
    <submittedName>
        <fullName evidence="2">Uncharacterized protein</fullName>
    </submittedName>
</protein>
<dbReference type="InterPro" id="IPR022025">
    <property type="entry name" value="Amidoligase_2"/>
</dbReference>
<evidence type="ECO:0000313" key="3">
    <source>
        <dbReference type="Proteomes" id="UP001301769"/>
    </source>
</evidence>
<proteinExistence type="predicted"/>
<gene>
    <name evidence="2" type="ORF">QBC37DRAFT_420426</name>
</gene>
<feature type="compositionally biased region" description="Basic and acidic residues" evidence="1">
    <location>
        <begin position="1"/>
        <end position="12"/>
    </location>
</feature>
<keyword evidence="3" id="KW-1185">Reference proteome</keyword>
<dbReference type="PANTHER" id="PTHR36847">
    <property type="entry name" value="AMIDOLIGASE ENZYME"/>
    <property type="match status" value="1"/>
</dbReference>
<evidence type="ECO:0000313" key="2">
    <source>
        <dbReference type="EMBL" id="KAK4214753.1"/>
    </source>
</evidence>
<dbReference type="PANTHER" id="PTHR36847:SF1">
    <property type="entry name" value="AMIDOLIGASE ENZYME"/>
    <property type="match status" value="1"/>
</dbReference>
<dbReference type="AlphaFoldDB" id="A0AAN6Y9W7"/>
<sequence length="419" mass="47444">MPHHVRDRDGDHHHHHHHHSHNSHHRRHSHSPQPRRTPEFRFAIEMGLLVRSRVLDHTTILGLQKELSSRLTLAGVRNHHIAGGDSSSSSSNHEDFKNWTISSSLAISSKPKEHKFGLRLISPFMQFSWFAIWKAQLRTVLSVLNTDFETTITHQCSTHIHLVPTKGYWRLSHAISLAQSAVYYESVIDRLVPLYRRKTIWAKSNRWNKYLGKYPMSDALDKITSQTTFEGLAARMNWCGRDSPTGNSLRKQGDFQHEGFRWNFLAAGATQGYGAIEFRQMGGITESEDLISWITMVVLFAQVSVTKGEEIVRPSKAPSLDRLAEAVYGQAERSKVPKGRVGLIREGIFGMADLPNSSTEGEGAGPDPKVITIDEDQRLRWVDKEGGGVGNTVARAKYWSLLEDLSPPEDGQIFVEKHW</sequence>